<evidence type="ECO:0000256" key="9">
    <source>
        <dbReference type="ARBA" id="ARBA00023303"/>
    </source>
</evidence>
<evidence type="ECO:0000259" key="11">
    <source>
        <dbReference type="Pfam" id="PF00571"/>
    </source>
</evidence>
<feature type="domain" description="CBS" evidence="11">
    <location>
        <begin position="517"/>
        <end position="562"/>
    </location>
</feature>
<dbReference type="InterPro" id="IPR050368">
    <property type="entry name" value="ClC-type_chloride_channel"/>
</dbReference>
<dbReference type="Pfam" id="PF00571">
    <property type="entry name" value="CBS"/>
    <property type="match status" value="2"/>
</dbReference>
<gene>
    <name evidence="12" type="ORF">MGWOODY_XGa437</name>
</gene>
<evidence type="ECO:0000313" key="12">
    <source>
        <dbReference type="EMBL" id="CUS55218.1"/>
    </source>
</evidence>
<dbReference type="PANTHER" id="PTHR43427:SF6">
    <property type="entry name" value="CHLORIDE CHANNEL PROTEIN CLC-E"/>
    <property type="match status" value="1"/>
</dbReference>
<keyword evidence="4 10" id="KW-1133">Transmembrane helix</keyword>
<keyword evidence="5" id="KW-0406">Ion transport</keyword>
<keyword evidence="8" id="KW-0868">Chloride</keyword>
<protein>
    <submittedName>
        <fullName evidence="12">Chloride channel protein</fullName>
    </submittedName>
</protein>
<organism evidence="12">
    <name type="scientific">hydrothermal vent metagenome</name>
    <dbReference type="NCBI Taxonomy" id="652676"/>
    <lineage>
        <taxon>unclassified sequences</taxon>
        <taxon>metagenomes</taxon>
        <taxon>ecological metagenomes</taxon>
    </lineage>
</organism>
<evidence type="ECO:0000256" key="6">
    <source>
        <dbReference type="ARBA" id="ARBA00023136"/>
    </source>
</evidence>
<feature type="transmembrane region" description="Helical" evidence="10">
    <location>
        <begin position="148"/>
        <end position="178"/>
    </location>
</feature>
<dbReference type="InterPro" id="IPR001807">
    <property type="entry name" value="ClC"/>
</dbReference>
<dbReference type="CDD" id="cd00400">
    <property type="entry name" value="Voltage_gated_ClC"/>
    <property type="match status" value="1"/>
</dbReference>
<dbReference type="PANTHER" id="PTHR43427">
    <property type="entry name" value="CHLORIDE CHANNEL PROTEIN CLC-E"/>
    <property type="match status" value="1"/>
</dbReference>
<proteinExistence type="predicted"/>
<dbReference type="SUPFAM" id="SSF54631">
    <property type="entry name" value="CBS-domain pair"/>
    <property type="match status" value="1"/>
</dbReference>
<sequence length="579" mass="60864">MIRGMDTVIRIGWVLVAGGAIGVATAGGTVGFIWILNFCYTHLLGSGDNHSGLRSGLAGLLLFAIPVIGGLLVGGLRARLPQGNIQGPADVVESVQTFRGEMPLSVGVRSVTASLVGLGVGASAGQYGPLVHLGATVGSAISRFMGSGAWVGSTGIACGVAAAISTAFTAPIAGVLFAHEVVLRHFSLRAFAPVTVSAIVGYIIAGPMLDQQPLLAMSASTVGHITDYVLFIALGLASAVLAVVFMRLMLWTEHRSFDLPVPSILKPALAGVPVGLCLIWLPEVTGIGISTMHSTLEGNVFGMGDLVIILIAKLVLTAVCVGFGLASGVFTPALVIGLLFGALVGEGLAMVLESGHSGLGIFAVCGAVAVASPVIGAPLSAILIVFELTRNYELTTAAMLSVVFANLVSYRIFGRSWFDVQLLNRGVDVSRGRDYLLLQTQLVEELMDAPLVTVCDSNTLAEVLAQMDVYDRNLAWVVDDQHVLTGTLGYEAIRLLIIDQPDSTAWPVSQVTLPLSVVLFPETNLASAMEQIVDHSQDWLAVVESDEHREFLGVVSRSRIVTTYRSTLNRIREEEQATA</sequence>
<feature type="domain" description="CBS" evidence="11">
    <location>
        <begin position="443"/>
        <end position="493"/>
    </location>
</feature>
<keyword evidence="2" id="KW-0813">Transport</keyword>
<evidence type="ECO:0000256" key="7">
    <source>
        <dbReference type="ARBA" id="ARBA00023173"/>
    </source>
</evidence>
<keyword evidence="6 10" id="KW-0472">Membrane</keyword>
<reference evidence="12" key="1">
    <citation type="submission" date="2015-10" db="EMBL/GenBank/DDBJ databases">
        <authorList>
            <person name="Gilbert D.G."/>
        </authorList>
    </citation>
    <scope>NUCLEOTIDE SEQUENCE</scope>
</reference>
<feature type="transmembrane region" description="Helical" evidence="10">
    <location>
        <begin position="301"/>
        <end position="326"/>
    </location>
</feature>
<dbReference type="CDD" id="cd02205">
    <property type="entry name" value="CBS_pair_SF"/>
    <property type="match status" value="1"/>
</dbReference>
<dbReference type="EMBL" id="CZRL01000124">
    <property type="protein sequence ID" value="CUS55218.1"/>
    <property type="molecule type" value="Genomic_DNA"/>
</dbReference>
<feature type="transmembrane region" description="Helical" evidence="10">
    <location>
        <begin position="229"/>
        <end position="251"/>
    </location>
</feature>
<dbReference type="GO" id="GO:0034707">
    <property type="term" value="C:chloride channel complex"/>
    <property type="evidence" value="ECO:0007669"/>
    <property type="project" value="UniProtKB-KW"/>
</dbReference>
<dbReference type="InterPro" id="IPR000644">
    <property type="entry name" value="CBS_dom"/>
</dbReference>
<feature type="transmembrane region" description="Helical" evidence="10">
    <location>
        <begin position="333"/>
        <end position="352"/>
    </location>
</feature>
<dbReference type="InterPro" id="IPR014743">
    <property type="entry name" value="Cl-channel_core"/>
</dbReference>
<evidence type="ECO:0000256" key="5">
    <source>
        <dbReference type="ARBA" id="ARBA00023065"/>
    </source>
</evidence>
<feature type="transmembrane region" description="Helical" evidence="10">
    <location>
        <begin position="56"/>
        <end position="76"/>
    </location>
</feature>
<accession>A0A160TWJ9</accession>
<dbReference type="InterPro" id="IPR046342">
    <property type="entry name" value="CBS_dom_sf"/>
</dbReference>
<comment type="subcellular location">
    <subcellularLocation>
        <location evidence="1">Membrane</location>
        <topology evidence="1">Multi-pass membrane protein</topology>
    </subcellularLocation>
</comment>
<feature type="transmembrane region" description="Helical" evidence="10">
    <location>
        <begin position="106"/>
        <end position="128"/>
    </location>
</feature>
<evidence type="ECO:0000256" key="8">
    <source>
        <dbReference type="ARBA" id="ARBA00023214"/>
    </source>
</evidence>
<dbReference type="Gene3D" id="3.10.580.10">
    <property type="entry name" value="CBS-domain"/>
    <property type="match status" value="1"/>
</dbReference>
<keyword evidence="9" id="KW-0407">Ion channel</keyword>
<keyword evidence="7" id="KW-0869">Chloride channel</keyword>
<evidence type="ECO:0000256" key="2">
    <source>
        <dbReference type="ARBA" id="ARBA00022448"/>
    </source>
</evidence>
<dbReference type="Pfam" id="PF00654">
    <property type="entry name" value="Voltage_CLC"/>
    <property type="match status" value="1"/>
</dbReference>
<dbReference type="SUPFAM" id="SSF81340">
    <property type="entry name" value="Clc chloride channel"/>
    <property type="match status" value="1"/>
</dbReference>
<feature type="transmembrane region" description="Helical" evidence="10">
    <location>
        <begin position="358"/>
        <end position="385"/>
    </location>
</feature>
<dbReference type="GO" id="GO:0005254">
    <property type="term" value="F:chloride channel activity"/>
    <property type="evidence" value="ECO:0007669"/>
    <property type="project" value="UniProtKB-KW"/>
</dbReference>
<evidence type="ECO:0000256" key="10">
    <source>
        <dbReference type="SAM" id="Phobius"/>
    </source>
</evidence>
<evidence type="ECO:0000256" key="3">
    <source>
        <dbReference type="ARBA" id="ARBA00022692"/>
    </source>
</evidence>
<dbReference type="PRINTS" id="PR00762">
    <property type="entry name" value="CLCHANNEL"/>
</dbReference>
<name>A0A160TWJ9_9ZZZZ</name>
<feature type="transmembrane region" description="Helical" evidence="10">
    <location>
        <begin position="190"/>
        <end position="209"/>
    </location>
</feature>
<evidence type="ECO:0000256" key="1">
    <source>
        <dbReference type="ARBA" id="ARBA00004141"/>
    </source>
</evidence>
<dbReference type="AlphaFoldDB" id="A0A160TWJ9"/>
<feature type="transmembrane region" description="Helical" evidence="10">
    <location>
        <begin position="12"/>
        <end position="36"/>
    </location>
</feature>
<keyword evidence="3 10" id="KW-0812">Transmembrane</keyword>
<feature type="transmembrane region" description="Helical" evidence="10">
    <location>
        <begin position="263"/>
        <end position="281"/>
    </location>
</feature>
<feature type="transmembrane region" description="Helical" evidence="10">
    <location>
        <begin position="392"/>
        <end position="413"/>
    </location>
</feature>
<evidence type="ECO:0000256" key="4">
    <source>
        <dbReference type="ARBA" id="ARBA00022989"/>
    </source>
</evidence>
<dbReference type="Gene3D" id="1.10.3080.10">
    <property type="entry name" value="Clc chloride channel"/>
    <property type="match status" value="1"/>
</dbReference>